<dbReference type="EMBL" id="BJWL01000025">
    <property type="protein sequence ID" value="GFZ16235.1"/>
    <property type="molecule type" value="Genomic_DNA"/>
</dbReference>
<gene>
    <name evidence="1" type="ORF">Acr_25g0006440</name>
</gene>
<reference evidence="1 2" key="1">
    <citation type="submission" date="2019-07" db="EMBL/GenBank/DDBJ databases">
        <title>De Novo Assembly of kiwifruit Actinidia rufa.</title>
        <authorList>
            <person name="Sugita-Konishi S."/>
            <person name="Sato K."/>
            <person name="Mori E."/>
            <person name="Abe Y."/>
            <person name="Kisaki G."/>
            <person name="Hamano K."/>
            <person name="Suezawa K."/>
            <person name="Otani M."/>
            <person name="Fukuda T."/>
            <person name="Manabe T."/>
            <person name="Gomi K."/>
            <person name="Tabuchi M."/>
            <person name="Akimitsu K."/>
            <person name="Kataoka I."/>
        </authorList>
    </citation>
    <scope>NUCLEOTIDE SEQUENCE [LARGE SCALE GENOMIC DNA]</scope>
    <source>
        <strain evidence="2">cv. Fuchu</strain>
    </source>
</reference>
<sequence>MLLKMLLEPSLPVTNLLNSRDEVLLREVMYDVAILVDYSFLKPEIWTRVPGDHFKKFSLTWLLVADNAVQFIRDCCDHTRAISYIDVFSKSGVPYQLIKWVTDQTGLEENIIRPNVSTPKALIRWLLALENRGIRVFDHNVSSLHAKAVICKSKIDHAISEARSNCRNPNGSVLFGIDKVDDDQEMIDWLCTMHLFLLIA</sequence>
<dbReference type="OrthoDB" id="1660458at2759"/>
<dbReference type="Proteomes" id="UP000585474">
    <property type="component" value="Unassembled WGS sequence"/>
</dbReference>
<dbReference type="AlphaFoldDB" id="A0A7J0GZG7"/>
<organism evidence="1 2">
    <name type="scientific">Actinidia rufa</name>
    <dbReference type="NCBI Taxonomy" id="165716"/>
    <lineage>
        <taxon>Eukaryota</taxon>
        <taxon>Viridiplantae</taxon>
        <taxon>Streptophyta</taxon>
        <taxon>Embryophyta</taxon>
        <taxon>Tracheophyta</taxon>
        <taxon>Spermatophyta</taxon>
        <taxon>Magnoliopsida</taxon>
        <taxon>eudicotyledons</taxon>
        <taxon>Gunneridae</taxon>
        <taxon>Pentapetalae</taxon>
        <taxon>asterids</taxon>
        <taxon>Ericales</taxon>
        <taxon>Actinidiaceae</taxon>
        <taxon>Actinidia</taxon>
    </lineage>
</organism>
<dbReference type="PANTHER" id="PTHR35505:SF1">
    <property type="entry name" value="SNF2 DOMAIN PROTEIN"/>
    <property type="match status" value="1"/>
</dbReference>
<name>A0A7J0GZG7_9ERIC</name>
<protein>
    <submittedName>
        <fullName evidence="1">Uncharacterized protein</fullName>
    </submittedName>
</protein>
<evidence type="ECO:0000313" key="2">
    <source>
        <dbReference type="Proteomes" id="UP000585474"/>
    </source>
</evidence>
<evidence type="ECO:0000313" key="1">
    <source>
        <dbReference type="EMBL" id="GFZ16235.1"/>
    </source>
</evidence>
<accession>A0A7J0GZG7</accession>
<comment type="caution">
    <text evidence="1">The sequence shown here is derived from an EMBL/GenBank/DDBJ whole genome shotgun (WGS) entry which is preliminary data.</text>
</comment>
<dbReference type="PANTHER" id="PTHR35505">
    <property type="entry name" value="OS01G0600300 PROTEIN"/>
    <property type="match status" value="1"/>
</dbReference>
<proteinExistence type="predicted"/>
<keyword evidence="2" id="KW-1185">Reference proteome</keyword>